<dbReference type="OrthoDB" id="5413003at2759"/>
<dbReference type="Proteomes" id="UP000284706">
    <property type="component" value="Unassembled WGS sequence"/>
</dbReference>
<organism evidence="2 3">
    <name type="scientific">Gymnopilus dilepis</name>
    <dbReference type="NCBI Taxonomy" id="231916"/>
    <lineage>
        <taxon>Eukaryota</taxon>
        <taxon>Fungi</taxon>
        <taxon>Dikarya</taxon>
        <taxon>Basidiomycota</taxon>
        <taxon>Agaricomycotina</taxon>
        <taxon>Agaricomycetes</taxon>
        <taxon>Agaricomycetidae</taxon>
        <taxon>Agaricales</taxon>
        <taxon>Agaricineae</taxon>
        <taxon>Hymenogastraceae</taxon>
        <taxon>Gymnopilus</taxon>
    </lineage>
</organism>
<dbReference type="AlphaFoldDB" id="A0A409WGJ7"/>
<protein>
    <recommendedName>
        <fullName evidence="4">Ino eighty subunit 1</fullName>
    </recommendedName>
</protein>
<accession>A0A409WGJ7</accession>
<evidence type="ECO:0000256" key="1">
    <source>
        <dbReference type="SAM" id="MobiDB-lite"/>
    </source>
</evidence>
<dbReference type="InterPro" id="IPR038014">
    <property type="entry name" value="Ies1"/>
</dbReference>
<dbReference type="EMBL" id="NHYE01005078">
    <property type="protein sequence ID" value="PPQ77615.1"/>
    <property type="molecule type" value="Genomic_DNA"/>
</dbReference>
<name>A0A409WGJ7_9AGAR</name>
<reference evidence="2 3" key="1">
    <citation type="journal article" date="2018" name="Evol. Lett.">
        <title>Horizontal gene cluster transfer increased hallucinogenic mushroom diversity.</title>
        <authorList>
            <person name="Reynolds H.T."/>
            <person name="Vijayakumar V."/>
            <person name="Gluck-Thaler E."/>
            <person name="Korotkin H.B."/>
            <person name="Matheny P.B."/>
            <person name="Slot J.C."/>
        </authorList>
    </citation>
    <scope>NUCLEOTIDE SEQUENCE [LARGE SCALE GENOMIC DNA]</scope>
    <source>
        <strain evidence="2 3">SRW20</strain>
    </source>
</reference>
<feature type="region of interest" description="Disordered" evidence="1">
    <location>
        <begin position="409"/>
        <end position="446"/>
    </location>
</feature>
<gene>
    <name evidence="2" type="ORF">CVT26_006117</name>
</gene>
<sequence>MAVSATTSRRGVAIKRADGEPLTRVDLQYDFLRAVFDDQHEVFTDPYAAKDAPSSKVTFRDLYIKAILHSPRATKALKDKMTESSVYAEDFAMLSLLVNVGRVNTTMSFFPEMKTAIRTYHPVPSLQRTNGNMQDAPRIKHILKTSLLEDETKAPPATPADILARCKSGQPPSTSVTNLMFVLAHHSGPVGHIHFDGRLDFTDLFIRTEFSSWSRSRTFLWLCYHYLESSDEEGHSNPFADPEHPSGPPPLIVLTPDQASLENRESPEDSAMTAKLVTQRIRIIESQAAKDSGKISAKVSVNGSIAGDEEGSTNGTFEDLKAKTKRTAPAVTSKAAAKRNGIAESIILTTKEKPKEQNFYTMIPDVDDDDQLIDAFLMQRKAFPKLTAHERFGDSINIISSRIQPLSGLRHSASAGTPYDTPRRHRYSPYNGIRSSSTGKSPRRQRSLFERTWQIVKSADPVDSDEEMGDEEVREDYLQRLRVIGRFAQHYLQDDPASYRPEMDTDIV</sequence>
<dbReference type="InParanoid" id="A0A409WGJ7"/>
<keyword evidence="3" id="KW-1185">Reference proteome</keyword>
<proteinExistence type="predicted"/>
<comment type="caution">
    <text evidence="2">The sequence shown here is derived from an EMBL/GenBank/DDBJ whole genome shotgun (WGS) entry which is preliminary data.</text>
</comment>
<dbReference type="STRING" id="231916.A0A409WGJ7"/>
<evidence type="ECO:0008006" key="4">
    <source>
        <dbReference type="Google" id="ProtNLM"/>
    </source>
</evidence>
<evidence type="ECO:0000313" key="3">
    <source>
        <dbReference type="Proteomes" id="UP000284706"/>
    </source>
</evidence>
<evidence type="ECO:0000313" key="2">
    <source>
        <dbReference type="EMBL" id="PPQ77615.1"/>
    </source>
</evidence>
<dbReference type="GO" id="GO:0031011">
    <property type="term" value="C:Ino80 complex"/>
    <property type="evidence" value="ECO:0007669"/>
    <property type="project" value="InterPro"/>
</dbReference>
<dbReference type="PANTHER" id="PTHR37287">
    <property type="entry name" value="INO EIGHTY SUBUNIT 1"/>
    <property type="match status" value="1"/>
</dbReference>
<dbReference type="PANTHER" id="PTHR37287:SF1">
    <property type="entry name" value="INO EIGHTY SUBUNIT 1"/>
    <property type="match status" value="1"/>
</dbReference>